<dbReference type="PROSITE" id="PS51257">
    <property type="entry name" value="PROKAR_LIPOPROTEIN"/>
    <property type="match status" value="1"/>
</dbReference>
<comment type="caution">
    <text evidence="3">The sequence shown here is derived from an EMBL/GenBank/DDBJ whole genome shotgun (WGS) entry which is preliminary data.</text>
</comment>
<dbReference type="eggNOG" id="ENOG50332AS">
    <property type="taxonomic scope" value="Bacteria"/>
</dbReference>
<protein>
    <recommendedName>
        <fullName evidence="5">Lipoprotein</fullName>
    </recommendedName>
</protein>
<keyword evidence="2" id="KW-0732">Signal</keyword>
<feature type="chain" id="PRO_5001869220" description="Lipoprotein" evidence="2">
    <location>
        <begin position="19"/>
        <end position="232"/>
    </location>
</feature>
<feature type="signal peptide" evidence="2">
    <location>
        <begin position="1"/>
        <end position="18"/>
    </location>
</feature>
<dbReference type="STRING" id="1121015.GCA_000420545_01597"/>
<dbReference type="EMBL" id="AVCI01000001">
    <property type="protein sequence ID" value="KFN45053.1"/>
    <property type="molecule type" value="Genomic_DNA"/>
</dbReference>
<dbReference type="RefSeq" id="WP_022969220.1">
    <property type="nucleotide sequence ID" value="NZ_ATVD01000002.1"/>
</dbReference>
<evidence type="ECO:0000313" key="4">
    <source>
        <dbReference type="Proteomes" id="UP000029385"/>
    </source>
</evidence>
<evidence type="ECO:0000313" key="3">
    <source>
        <dbReference type="EMBL" id="KFN45053.1"/>
    </source>
</evidence>
<dbReference type="OrthoDB" id="1144014at2"/>
<organism evidence="3 4">
    <name type="scientific">Arenimonas oryziterrae DSM 21050 = YC6267</name>
    <dbReference type="NCBI Taxonomy" id="1121015"/>
    <lineage>
        <taxon>Bacteria</taxon>
        <taxon>Pseudomonadati</taxon>
        <taxon>Pseudomonadota</taxon>
        <taxon>Gammaproteobacteria</taxon>
        <taxon>Lysobacterales</taxon>
        <taxon>Lysobacteraceae</taxon>
        <taxon>Arenimonas</taxon>
    </lineage>
</organism>
<keyword evidence="4" id="KW-1185">Reference proteome</keyword>
<sequence>MNPRFAAILLTTAALALAACQPDKPAEEPAKPTEPTVGTTDASVIPAANAAATSEPLRLDKVATPKDTLDTLRARFGADNVVAGKVPGAEGEEFDGWILYPTDESKRVYIYLDDKGQPEVLRILDQTSTWQRSDGIRMDLDLNELAKRNGKPIEFSGFGWDYGGNITSWGDGAMDKQLVDGGFGLCPPEFENDEWPKGYPEGEGTFSSTLPIVQQFPPVVCTFAVIVGENAP</sequence>
<gene>
    <name evidence="3" type="ORF">N789_03260</name>
</gene>
<reference evidence="3 4" key="1">
    <citation type="submission" date="2013-09" db="EMBL/GenBank/DDBJ databases">
        <title>Genome sequencing of Arenimonas oryziterrae.</title>
        <authorList>
            <person name="Chen F."/>
            <person name="Wang G."/>
        </authorList>
    </citation>
    <scope>NUCLEOTIDE SEQUENCE [LARGE SCALE GENOMIC DNA]</scope>
    <source>
        <strain evidence="3 4">YC6267</strain>
    </source>
</reference>
<dbReference type="AlphaFoldDB" id="A0A091AXL0"/>
<feature type="region of interest" description="Disordered" evidence="1">
    <location>
        <begin position="23"/>
        <end position="43"/>
    </location>
</feature>
<name>A0A091AXL0_9GAMM</name>
<proteinExistence type="predicted"/>
<evidence type="ECO:0000256" key="2">
    <source>
        <dbReference type="SAM" id="SignalP"/>
    </source>
</evidence>
<dbReference type="PATRIC" id="fig|1121015.4.peg.641"/>
<evidence type="ECO:0000256" key="1">
    <source>
        <dbReference type="SAM" id="MobiDB-lite"/>
    </source>
</evidence>
<dbReference type="Proteomes" id="UP000029385">
    <property type="component" value="Unassembled WGS sequence"/>
</dbReference>
<accession>A0A091AXL0</accession>
<evidence type="ECO:0008006" key="5">
    <source>
        <dbReference type="Google" id="ProtNLM"/>
    </source>
</evidence>